<dbReference type="PROSITE" id="PS00068">
    <property type="entry name" value="MDH"/>
    <property type="match status" value="1"/>
</dbReference>
<feature type="binding site" evidence="12">
    <location>
        <position position="119"/>
    </location>
    <ligand>
        <name>substrate</name>
    </ligand>
</feature>
<evidence type="ECO:0000256" key="13">
    <source>
        <dbReference type="PIRSR" id="PIRSR000102-3"/>
    </source>
</evidence>
<dbReference type="EMBL" id="PDKR01000003">
    <property type="protein sequence ID" value="PPI88491.1"/>
    <property type="molecule type" value="Genomic_DNA"/>
</dbReference>
<dbReference type="SUPFAM" id="SSF51735">
    <property type="entry name" value="NAD(P)-binding Rossmann-fold domains"/>
    <property type="match status" value="1"/>
</dbReference>
<dbReference type="PIRSF" id="PIRSF000102">
    <property type="entry name" value="Lac_mal_DH"/>
    <property type="match status" value="1"/>
</dbReference>
<dbReference type="Gene3D" id="3.90.110.10">
    <property type="entry name" value="Lactate dehydrogenase/glycoside hydrolase, family 4, C-terminal"/>
    <property type="match status" value="1"/>
</dbReference>
<dbReference type="GO" id="GO:0005737">
    <property type="term" value="C:cytoplasm"/>
    <property type="evidence" value="ECO:0007669"/>
    <property type="project" value="TreeGrafter"/>
</dbReference>
<comment type="catalytic activity">
    <reaction evidence="9 14">
        <text>(S)-malate + NAD(+) = oxaloacetate + NADH + H(+)</text>
        <dbReference type="Rhea" id="RHEA:21432"/>
        <dbReference type="ChEBI" id="CHEBI:15378"/>
        <dbReference type="ChEBI" id="CHEBI:15589"/>
        <dbReference type="ChEBI" id="CHEBI:16452"/>
        <dbReference type="ChEBI" id="CHEBI:57540"/>
        <dbReference type="ChEBI" id="CHEBI:57945"/>
        <dbReference type="EC" id="1.1.1.37"/>
    </reaction>
</comment>
<evidence type="ECO:0000256" key="6">
    <source>
        <dbReference type="ARBA" id="ARBA00022532"/>
    </source>
</evidence>
<dbReference type="FunFam" id="3.90.110.10:FF:000001">
    <property type="entry name" value="Malate dehydrogenase"/>
    <property type="match status" value="1"/>
</dbReference>
<evidence type="ECO:0000256" key="8">
    <source>
        <dbReference type="ARBA" id="ARBA00023027"/>
    </source>
</evidence>
<reference evidence="18 19" key="1">
    <citation type="journal article" date="2018" name="Genome Biol. Evol.">
        <title>Cladogenesis and Genomic Streamlining in Extracellular Endosymbionts of Tropical Stink Bugs.</title>
        <authorList>
            <person name="Otero-Bravo A."/>
            <person name="Goffredi S."/>
            <person name="Sabree Z.L."/>
        </authorList>
    </citation>
    <scope>NUCLEOTIDE SEQUENCE [LARGE SCALE GENOMIC DNA]</scope>
    <source>
        <strain evidence="18 19">SoEO</strain>
    </source>
</reference>
<sequence length="316" mass="34676">MRISILGAAGNIGQALSLLLKIYLPVGSELHLYDVTPAMLGIALDLSHVSNNVIVKGFIGKDITQALVNTDIVIISAGIARKPGMERDDLFNINADIILKLIKQIVITSPNALIGIITNPINSTVVIAAEILKKYQVYDKRKLFGITTLDSIRANKFVHDMKGKNVNNINVPVIGGHSNQTILPLLSKLRNINFNNQEVIDITRRIQNAGDEVIKYKSGSGSATLSMSYAASRFCLSLVNGLLGNSNILEYAYIEGDSKYAKFFSQPFVLGKNGIIEYKEIGKISLFEESILNNMISHLNQDILRGEMFVKKLSSI</sequence>
<feature type="binding site" evidence="12">
    <location>
        <position position="87"/>
    </location>
    <ligand>
        <name>substrate</name>
    </ligand>
</feature>
<dbReference type="NCBIfam" id="TIGR01772">
    <property type="entry name" value="MDH_euk_gproteo"/>
    <property type="match status" value="1"/>
</dbReference>
<dbReference type="PANTHER" id="PTHR11540">
    <property type="entry name" value="MALATE AND LACTATE DEHYDROGENASE"/>
    <property type="match status" value="1"/>
</dbReference>
<dbReference type="AlphaFoldDB" id="A0A2P5T1L3"/>
<dbReference type="SUPFAM" id="SSF56327">
    <property type="entry name" value="LDH C-terminal domain-like"/>
    <property type="match status" value="1"/>
</dbReference>
<dbReference type="Pfam" id="PF00056">
    <property type="entry name" value="Ldh_1_N"/>
    <property type="match status" value="1"/>
</dbReference>
<evidence type="ECO:0000256" key="4">
    <source>
        <dbReference type="ARBA" id="ARBA00012995"/>
    </source>
</evidence>
<evidence type="ECO:0000256" key="10">
    <source>
        <dbReference type="NCBIfam" id="TIGR01772"/>
    </source>
</evidence>
<evidence type="ECO:0000259" key="16">
    <source>
        <dbReference type="Pfam" id="PF00056"/>
    </source>
</evidence>
<dbReference type="InterPro" id="IPR001236">
    <property type="entry name" value="Lactate/malate_DH_N"/>
</dbReference>
<evidence type="ECO:0000256" key="5">
    <source>
        <dbReference type="ARBA" id="ARBA00020382"/>
    </source>
</evidence>
<feature type="domain" description="Lactate/malate dehydrogenase C-terminal" evidence="17">
    <location>
        <begin position="147"/>
        <end position="309"/>
    </location>
</feature>
<evidence type="ECO:0000256" key="2">
    <source>
        <dbReference type="ARBA" id="ARBA00008824"/>
    </source>
</evidence>
<feature type="binding site" evidence="13">
    <location>
        <position position="94"/>
    </location>
    <ligand>
        <name>NAD(+)</name>
        <dbReference type="ChEBI" id="CHEBI:57540"/>
    </ligand>
</feature>
<dbReference type="InterPro" id="IPR001252">
    <property type="entry name" value="Malate_DH_AS"/>
</dbReference>
<evidence type="ECO:0000256" key="9">
    <source>
        <dbReference type="ARBA" id="ARBA00048313"/>
    </source>
</evidence>
<evidence type="ECO:0000313" key="18">
    <source>
        <dbReference type="EMBL" id="PPI88491.1"/>
    </source>
</evidence>
<feature type="binding site" evidence="12">
    <location>
        <position position="81"/>
    </location>
    <ligand>
        <name>substrate</name>
    </ligand>
</feature>
<dbReference type="Gene3D" id="3.40.50.720">
    <property type="entry name" value="NAD(P)-binding Rossmann-like Domain"/>
    <property type="match status" value="1"/>
</dbReference>
<proteinExistence type="inferred from homology"/>
<feature type="binding site" evidence="13">
    <location>
        <position position="227"/>
    </location>
    <ligand>
        <name>NAD(+)</name>
        <dbReference type="ChEBI" id="CHEBI:57540"/>
    </ligand>
</feature>
<comment type="caution">
    <text evidence="18">The sequence shown here is derived from an EMBL/GenBank/DDBJ whole genome shotgun (WGS) entry which is preliminary data.</text>
</comment>
<evidence type="ECO:0000256" key="7">
    <source>
        <dbReference type="ARBA" id="ARBA00023002"/>
    </source>
</evidence>
<dbReference type="FunFam" id="3.40.50.720:FF:000268">
    <property type="entry name" value="Malate dehydrogenase"/>
    <property type="match status" value="1"/>
</dbReference>
<dbReference type="EC" id="1.1.1.37" evidence="4 10"/>
<accession>A0A2P5T1L3</accession>
<evidence type="ECO:0000256" key="1">
    <source>
        <dbReference type="ARBA" id="ARBA00003966"/>
    </source>
</evidence>
<dbReference type="InterPro" id="IPR036291">
    <property type="entry name" value="NAD(P)-bd_dom_sf"/>
</dbReference>
<feature type="domain" description="Lactate/malate dehydrogenase N-terminal" evidence="16">
    <location>
        <begin position="1"/>
        <end position="145"/>
    </location>
</feature>
<comment type="subunit">
    <text evidence="3">Homodimer.</text>
</comment>
<dbReference type="InterPro" id="IPR015955">
    <property type="entry name" value="Lactate_DH/Glyco_Ohase_4_C"/>
</dbReference>
<feature type="active site" description="Proton acceptor" evidence="11">
    <location>
        <position position="177"/>
    </location>
</feature>
<feature type="binding site" evidence="12">
    <location>
        <position position="153"/>
    </location>
    <ligand>
        <name>substrate</name>
    </ligand>
</feature>
<dbReference type="GO" id="GO:0006099">
    <property type="term" value="P:tricarboxylic acid cycle"/>
    <property type="evidence" value="ECO:0007669"/>
    <property type="project" value="UniProtKB-UniRule"/>
</dbReference>
<dbReference type="InterPro" id="IPR001557">
    <property type="entry name" value="L-lactate/malate_DH"/>
</dbReference>
<name>A0A2P5T1L3_9GAMM</name>
<gene>
    <name evidence="18" type="ORF">CRV09_02210</name>
</gene>
<evidence type="ECO:0000256" key="14">
    <source>
        <dbReference type="RuleBase" id="RU000422"/>
    </source>
</evidence>
<feature type="binding site" evidence="13">
    <location>
        <position position="34"/>
    </location>
    <ligand>
        <name>NAD(+)</name>
        <dbReference type="ChEBI" id="CHEBI:57540"/>
    </ligand>
</feature>
<organism evidence="18 19">
    <name type="scientific">Candidatus Pantoea edessiphila</name>
    <dbReference type="NCBI Taxonomy" id="2044610"/>
    <lineage>
        <taxon>Bacteria</taxon>
        <taxon>Pseudomonadati</taxon>
        <taxon>Pseudomonadota</taxon>
        <taxon>Gammaproteobacteria</taxon>
        <taxon>Enterobacterales</taxon>
        <taxon>Erwiniaceae</taxon>
        <taxon>Pantoea</taxon>
    </lineage>
</organism>
<feature type="binding site" evidence="13">
    <location>
        <begin position="7"/>
        <end position="13"/>
    </location>
    <ligand>
        <name>NAD(+)</name>
        <dbReference type="ChEBI" id="CHEBI:57540"/>
    </ligand>
</feature>
<dbReference type="RefSeq" id="WP_136132534.1">
    <property type="nucleotide sequence ID" value="NZ_PDKR01000003.1"/>
</dbReference>
<comment type="similarity">
    <text evidence="2">Belongs to the LDH/MDH superfamily. MDH type 1 family.</text>
</comment>
<evidence type="ECO:0000259" key="17">
    <source>
        <dbReference type="Pfam" id="PF02866"/>
    </source>
</evidence>
<evidence type="ECO:0000256" key="3">
    <source>
        <dbReference type="ARBA" id="ARBA00011738"/>
    </source>
</evidence>
<keyword evidence="6 14" id="KW-0816">Tricarboxylic acid cycle</keyword>
<comment type="function">
    <text evidence="1">Catalyzes the reversible oxidation of malate to oxaloacetate.</text>
</comment>
<dbReference type="InterPro" id="IPR010097">
    <property type="entry name" value="Malate_DH_type1"/>
</dbReference>
<dbReference type="Pfam" id="PF02866">
    <property type="entry name" value="Ldh_1_C"/>
    <property type="match status" value="1"/>
</dbReference>
<evidence type="ECO:0000313" key="19">
    <source>
        <dbReference type="Proteomes" id="UP000295937"/>
    </source>
</evidence>
<keyword evidence="8 13" id="KW-0520">NAD</keyword>
<dbReference type="GO" id="GO:0006108">
    <property type="term" value="P:malate metabolic process"/>
    <property type="evidence" value="ECO:0007669"/>
    <property type="project" value="InterPro"/>
</dbReference>
<dbReference type="Proteomes" id="UP000295937">
    <property type="component" value="Unassembled WGS sequence"/>
</dbReference>
<evidence type="ECO:0000256" key="12">
    <source>
        <dbReference type="PIRSR" id="PIRSR000102-2"/>
    </source>
</evidence>
<protein>
    <recommendedName>
        <fullName evidence="5 10">Malate dehydrogenase</fullName>
        <ecNumber evidence="4 10">1.1.1.37</ecNumber>
    </recommendedName>
</protein>
<evidence type="ECO:0000256" key="11">
    <source>
        <dbReference type="PIRSR" id="PIRSR000102-1"/>
    </source>
</evidence>
<dbReference type="PANTHER" id="PTHR11540:SF16">
    <property type="entry name" value="MALATE DEHYDROGENASE, MITOCHONDRIAL"/>
    <property type="match status" value="1"/>
</dbReference>
<keyword evidence="7 15" id="KW-0560">Oxidoreductase</keyword>
<dbReference type="GO" id="GO:0030060">
    <property type="term" value="F:L-malate dehydrogenase (NAD+) activity"/>
    <property type="evidence" value="ECO:0007669"/>
    <property type="project" value="UniProtKB-UniRule"/>
</dbReference>
<evidence type="ECO:0000256" key="15">
    <source>
        <dbReference type="RuleBase" id="RU003369"/>
    </source>
</evidence>
<feature type="binding site" evidence="13">
    <location>
        <begin position="117"/>
        <end position="119"/>
    </location>
    <ligand>
        <name>NAD(+)</name>
        <dbReference type="ChEBI" id="CHEBI:57540"/>
    </ligand>
</feature>
<dbReference type="InterPro" id="IPR022383">
    <property type="entry name" value="Lactate/malate_DH_C"/>
</dbReference>
<dbReference type="OrthoDB" id="9802969at2"/>